<dbReference type="Proteomes" id="UP000683557">
    <property type="component" value="Chromosome"/>
</dbReference>
<dbReference type="InterPro" id="IPR011613">
    <property type="entry name" value="GH15-like"/>
</dbReference>
<feature type="domain" description="DUF547" evidence="2">
    <location>
        <begin position="672"/>
        <end position="797"/>
    </location>
</feature>
<gene>
    <name evidence="4" type="ORF">KP004_05870</name>
</gene>
<dbReference type="Pfam" id="PF00723">
    <property type="entry name" value="Glyco_hydro_15"/>
    <property type="match status" value="1"/>
</dbReference>
<evidence type="ECO:0000313" key="4">
    <source>
        <dbReference type="EMBL" id="QWV94704.1"/>
    </source>
</evidence>
<evidence type="ECO:0000259" key="2">
    <source>
        <dbReference type="Pfam" id="PF04784"/>
    </source>
</evidence>
<evidence type="ECO:0000259" key="1">
    <source>
        <dbReference type="Pfam" id="PF00723"/>
    </source>
</evidence>
<evidence type="ECO:0000259" key="3">
    <source>
        <dbReference type="Pfam" id="PF19291"/>
    </source>
</evidence>
<dbReference type="RefSeq" id="WP_216801429.1">
    <property type="nucleotide sequence ID" value="NZ_CP076723.1"/>
</dbReference>
<feature type="domain" description="GH15-like" evidence="1">
    <location>
        <begin position="230"/>
        <end position="537"/>
    </location>
</feature>
<reference evidence="4 5" key="1">
    <citation type="submission" date="2021-06" db="EMBL/GenBank/DDBJ databases">
        <title>Gemonas diversity in paddy soil.</title>
        <authorList>
            <person name="Liu G."/>
        </authorList>
    </citation>
    <scope>NUCLEOTIDE SEQUENCE [LARGE SCALE GENOMIC DNA]</scope>
    <source>
        <strain evidence="4 5">RG10</strain>
    </source>
</reference>
<accession>A0ABX8JDE8</accession>
<evidence type="ECO:0000313" key="5">
    <source>
        <dbReference type="Proteomes" id="UP000683557"/>
    </source>
</evidence>
<dbReference type="EMBL" id="CP076723">
    <property type="protein sequence ID" value="QWV94704.1"/>
    <property type="molecule type" value="Genomic_DNA"/>
</dbReference>
<feature type="domain" description="Trehalase-like N-terminal" evidence="3">
    <location>
        <begin position="5"/>
        <end position="191"/>
    </location>
</feature>
<dbReference type="PANTHER" id="PTHR31616">
    <property type="entry name" value="TREHALASE"/>
    <property type="match status" value="1"/>
</dbReference>
<organism evidence="4 5">
    <name type="scientific">Geomonas oryzisoli</name>
    <dbReference type="NCBI Taxonomy" id="2847992"/>
    <lineage>
        <taxon>Bacteria</taxon>
        <taxon>Pseudomonadati</taxon>
        <taxon>Thermodesulfobacteriota</taxon>
        <taxon>Desulfuromonadia</taxon>
        <taxon>Geobacterales</taxon>
        <taxon>Geobacteraceae</taxon>
        <taxon>Geomonas</taxon>
    </lineage>
</organism>
<dbReference type="InterPro" id="IPR045582">
    <property type="entry name" value="Trehalase-like_N"/>
</dbReference>
<sequence length="869" mass="97394">MTNSISDYGIIGNLQSVALVGRNGAIDWLCLPHLDSPSVFAALLDHERGGTFSITPEGEWDSTLSYLDDSNVLTAHFRTRNGSCTLTDFLTLPEPKGKDGLRDFVLLRLIKVDSGRIRLRVRFSPRFDYGRVTPELTLHPGRGVVARGGDNVLALSCTGALAVSGGDAEGTWELREGERAVLRLHFGAKEPDPLAEGRAEHLLVQTLSFWRDWLHKSGTGFFNELGPHRVPVTRSLLVLKLLCFEPQGTMAAAATTSLPETIGGVRNWDYRYSWVRDTAMALTALFEVGHFDEVQSYLGWLEEVILKSRRNELQVMYRMDGSGDLHEWELPQLEGYRGSRPVRIGNQASNQKQFSIYGHVLIAAHLALSRNRDSAPQMWQGLRLMCDFARDHWREADWSIWEIRGEPRHYVHSKVMCWVTLDRGLRIARHLGLPPGDGWDSARGDIEREVHSRGWSEARQAFTMCYDSDTLDGSSLLMSISDFIPFDHPRMLATVEALRMDLAEDGFLYRYRADDGLPGRDGTFLACTLWLITNLAKQGEIEEADLLLGRVDQVGGHLHLLAEEYDPVWQEQLGNFPQAFSHEAYIVAATSLANARADELRKPTSTELILPVAPHGPAPATPEDLAALLSEVARGYAGEGHPDYPRLAAAGMRERLAQALASLESFDLDDLKETPEKVSFWCNLHSLVVLHAVLLLKLQVSVKEVPKFYRKAGCRIGREEFSAEAILHGILRGNRPAPGWLLPPLPPGDPRLRRSLRPSDARVLFAVYTGTVSSPPLTVLAPDTLDADLTEAVRHYLAHQARLDLATRKLVLPRIFKWFDAPGRTAHDVAVFVADYTDDRTAREIREHPESFAIEYAEYDWRLQAEPRR</sequence>
<dbReference type="Pfam" id="PF04784">
    <property type="entry name" value="DUF547"/>
    <property type="match status" value="1"/>
</dbReference>
<name>A0ABX8JDE8_9BACT</name>
<dbReference type="Pfam" id="PF19291">
    <property type="entry name" value="TREH_N"/>
    <property type="match status" value="1"/>
</dbReference>
<protein>
    <submittedName>
        <fullName evidence="4">DUF547 domain-containing protein</fullName>
    </submittedName>
</protein>
<proteinExistence type="predicted"/>
<keyword evidence="5" id="KW-1185">Reference proteome</keyword>
<dbReference type="PANTHER" id="PTHR31616:SF0">
    <property type="entry name" value="GLUCAN 1,4-ALPHA-GLUCOSIDASE"/>
    <property type="match status" value="1"/>
</dbReference>
<dbReference type="InterPro" id="IPR006869">
    <property type="entry name" value="DUF547"/>
</dbReference>